<feature type="region of interest" description="Disordered" evidence="1">
    <location>
        <begin position="550"/>
        <end position="584"/>
    </location>
</feature>
<feature type="region of interest" description="Disordered" evidence="1">
    <location>
        <begin position="388"/>
        <end position="500"/>
    </location>
</feature>
<feature type="region of interest" description="Disordered" evidence="1">
    <location>
        <begin position="1"/>
        <end position="31"/>
    </location>
</feature>
<dbReference type="EMBL" id="BTGD01000005">
    <property type="protein sequence ID" value="GMM55492.1"/>
    <property type="molecule type" value="Genomic_DNA"/>
</dbReference>
<feature type="compositionally biased region" description="Low complexity" evidence="1">
    <location>
        <begin position="229"/>
        <end position="248"/>
    </location>
</feature>
<comment type="caution">
    <text evidence="2">The sequence shown here is derived from an EMBL/GenBank/DDBJ whole genome shotgun (WGS) entry which is preliminary data.</text>
</comment>
<proteinExistence type="predicted"/>
<feature type="region of interest" description="Disordered" evidence="1">
    <location>
        <begin position="763"/>
        <end position="790"/>
    </location>
</feature>
<keyword evidence="3" id="KW-1185">Reference proteome</keyword>
<feature type="region of interest" description="Disordered" evidence="1">
    <location>
        <begin position="284"/>
        <end position="356"/>
    </location>
</feature>
<accession>A0AAV5RXM4</accession>
<sequence>MEDGHSDQGSHPVAAPSAIAGSAAPQGSVSSAPTLNAASIAIPLDNSSSTIPPSSGNSLATAPPSSANTTTAMPPTLASLQHDMAMVTAQCQQLQQLTIDQDSATTSAVDALKNQMNTDVLVNSMNRRLTQLAQDMARANASGGSRAQTQTHAHTRSSATTLTYPKLLAGAGAGTISLTNAAAAAAAAGAAPGTTIATTADGTPLVLKRRPGRPRKDAGPVWHLAPATGGNPSSAGSAHSSGSGNGGSSAVAVAAAAQLPTGSVSLPKSKRYFVDPTALLQAQAHAQEEASAEIRESGAAGTGTESAPATPTPAHRGAATPTAASTGKKRRGRPPKKRGVGRPRGGAAAASASAASGSARAAARAAVADGIGLRTRVKLAALPPVKVEGEAQAEGETETETQPQAESAVETTQTQEQPESDALSESKTDAPAQLDDGSAAVSQSGNPTADEESAGESDGNDTGNDTPQEIPQDIPQDTPQETPADIDSRRDPHEKMLVNLKYNDREEAKTFMKSNRKLLQAMRQEERRRKMGVAAFKHERVGALEDMALGKPGAGDTATSAQDAPHENSQDTDATALSTTAPRPMEQRVVAAPDPATAGALSAAQSVARFATGPAQAAPHKPRLQPGGLIMTLNPKKRARADSKPLRGIDGNSGVTAAARDSSDALAATASAAISLQQQQDPTTPVQSKKRALGQGTAAAPSGAAATPSLVSLGPMRGSFPAPSRHTMTVVPLDSHNYDDFALKRATHDFSSGANADAADKAAATTAVTSTENTPSGKTDTGNGPNSGNPLSTLLATPIELVCRDGFFFHKDEPCAPIATGEYLEFRFSPKAKQLQIENAANLERKGTGFQVATLTKHDRTNSHFIRHDVSLENDEACRILSRITLTERYVNTLEYFLMEFKWENKLVALGWSLRESKRTWQRRKALFALFEFWREQSQVKRGFPRYTIMHAVKEMENYRIFINRSVSWFYNHITLLKMILYDLCDNVDSQWREWMFPRGSSPPVLGETTADGTLVTEDNLNALIDNMLTLDFLDDGSKNKQIKSSQMIAPSPPHEFH</sequence>
<reference evidence="2 3" key="1">
    <citation type="journal article" date="2023" name="Elife">
        <title>Identification of key yeast species and microbe-microbe interactions impacting larval growth of Drosophila in the wild.</title>
        <authorList>
            <person name="Mure A."/>
            <person name="Sugiura Y."/>
            <person name="Maeda R."/>
            <person name="Honda K."/>
            <person name="Sakurai N."/>
            <person name="Takahashi Y."/>
            <person name="Watada M."/>
            <person name="Katoh T."/>
            <person name="Gotoh A."/>
            <person name="Gotoh Y."/>
            <person name="Taniguchi I."/>
            <person name="Nakamura K."/>
            <person name="Hayashi T."/>
            <person name="Katayama T."/>
            <person name="Uemura T."/>
            <person name="Hattori Y."/>
        </authorList>
    </citation>
    <scope>NUCLEOTIDE SEQUENCE [LARGE SCALE GENOMIC DNA]</scope>
    <source>
        <strain evidence="2 3">KH-74</strain>
    </source>
</reference>
<evidence type="ECO:0000313" key="3">
    <source>
        <dbReference type="Proteomes" id="UP001377567"/>
    </source>
</evidence>
<feature type="region of interest" description="Disordered" evidence="1">
    <location>
        <begin position="48"/>
        <end position="73"/>
    </location>
</feature>
<evidence type="ECO:0000256" key="1">
    <source>
        <dbReference type="SAM" id="MobiDB-lite"/>
    </source>
</evidence>
<feature type="compositionally biased region" description="Basic and acidic residues" evidence="1">
    <location>
        <begin position="486"/>
        <end position="500"/>
    </location>
</feature>
<feature type="region of interest" description="Disordered" evidence="1">
    <location>
        <begin position="191"/>
        <end position="248"/>
    </location>
</feature>
<dbReference type="AlphaFoldDB" id="A0AAV5RXM4"/>
<feature type="compositionally biased region" description="Low complexity" evidence="1">
    <location>
        <begin position="345"/>
        <end position="356"/>
    </location>
</feature>
<feature type="compositionally biased region" description="Acidic residues" evidence="1">
    <location>
        <begin position="449"/>
        <end position="459"/>
    </location>
</feature>
<feature type="compositionally biased region" description="Polar residues" evidence="1">
    <location>
        <begin position="571"/>
        <end position="581"/>
    </location>
</feature>
<gene>
    <name evidence="2" type="ORF">DAKH74_021080</name>
</gene>
<feature type="compositionally biased region" description="Low complexity" evidence="1">
    <location>
        <begin position="191"/>
        <end position="203"/>
    </location>
</feature>
<feature type="compositionally biased region" description="Low complexity" evidence="1">
    <location>
        <begin position="696"/>
        <end position="709"/>
    </location>
</feature>
<protein>
    <submittedName>
        <fullName evidence="2">Sum1 protein</fullName>
    </submittedName>
</protein>
<dbReference type="Proteomes" id="UP001377567">
    <property type="component" value="Unassembled WGS sequence"/>
</dbReference>
<name>A0AAV5RXM4_MAUHU</name>
<feature type="compositionally biased region" description="Polar residues" evidence="1">
    <location>
        <begin position="460"/>
        <end position="481"/>
    </location>
</feature>
<feature type="region of interest" description="Disordered" evidence="1">
    <location>
        <begin position="637"/>
        <end position="657"/>
    </location>
</feature>
<feature type="compositionally biased region" description="Low complexity" evidence="1">
    <location>
        <begin position="763"/>
        <end position="774"/>
    </location>
</feature>
<feature type="compositionally biased region" description="Basic residues" evidence="1">
    <location>
        <begin position="327"/>
        <end position="341"/>
    </location>
</feature>
<feature type="compositionally biased region" description="Polar residues" evidence="1">
    <location>
        <begin position="775"/>
        <end position="790"/>
    </location>
</feature>
<feature type="compositionally biased region" description="Basic and acidic residues" evidence="1">
    <location>
        <begin position="286"/>
        <end position="296"/>
    </location>
</feature>
<organism evidence="2 3">
    <name type="scientific">Maudiozyma humilis</name>
    <name type="common">Sour dough yeast</name>
    <name type="synonym">Kazachstania humilis</name>
    <dbReference type="NCBI Taxonomy" id="51915"/>
    <lineage>
        <taxon>Eukaryota</taxon>
        <taxon>Fungi</taxon>
        <taxon>Dikarya</taxon>
        <taxon>Ascomycota</taxon>
        <taxon>Saccharomycotina</taxon>
        <taxon>Saccharomycetes</taxon>
        <taxon>Saccharomycetales</taxon>
        <taxon>Saccharomycetaceae</taxon>
        <taxon>Maudiozyma</taxon>
    </lineage>
</organism>
<feature type="region of interest" description="Disordered" evidence="1">
    <location>
        <begin position="676"/>
        <end position="710"/>
    </location>
</feature>
<feature type="compositionally biased region" description="Low complexity" evidence="1">
    <location>
        <begin position="14"/>
        <end position="28"/>
    </location>
</feature>
<evidence type="ECO:0000313" key="2">
    <source>
        <dbReference type="EMBL" id="GMM55492.1"/>
    </source>
</evidence>